<dbReference type="InterPro" id="IPR021858">
    <property type="entry name" value="Fun_TF"/>
</dbReference>
<feature type="compositionally biased region" description="Low complexity" evidence="7">
    <location>
        <begin position="123"/>
        <end position="132"/>
    </location>
</feature>
<gene>
    <name evidence="9" type="ORF">M406DRAFT_268379</name>
</gene>
<evidence type="ECO:0000259" key="8">
    <source>
        <dbReference type="PROSITE" id="PS50048"/>
    </source>
</evidence>
<feature type="domain" description="Zn(2)-C6 fungal-type" evidence="8">
    <location>
        <begin position="9"/>
        <end position="39"/>
    </location>
</feature>
<dbReference type="EMBL" id="MU032352">
    <property type="protein sequence ID" value="KAF3761009.1"/>
    <property type="molecule type" value="Genomic_DNA"/>
</dbReference>
<reference evidence="9" key="1">
    <citation type="journal article" date="2020" name="Phytopathology">
        <title>Genome sequence of the chestnut blight fungus Cryphonectria parasitica EP155: A fundamental resource for an archetypical invasive plant pathogen.</title>
        <authorList>
            <person name="Crouch J.A."/>
            <person name="Dawe A."/>
            <person name="Aerts A."/>
            <person name="Barry K."/>
            <person name="Churchill A.C.L."/>
            <person name="Grimwood J."/>
            <person name="Hillman B."/>
            <person name="Milgroom M.G."/>
            <person name="Pangilinan J."/>
            <person name="Smith M."/>
            <person name="Salamov A."/>
            <person name="Schmutz J."/>
            <person name="Yadav J."/>
            <person name="Grigoriev I.V."/>
            <person name="Nuss D."/>
        </authorList>
    </citation>
    <scope>NUCLEOTIDE SEQUENCE</scope>
    <source>
        <strain evidence="9">EP155</strain>
    </source>
</reference>
<dbReference type="InterPro" id="IPR036864">
    <property type="entry name" value="Zn2-C6_fun-type_DNA-bd_sf"/>
</dbReference>
<keyword evidence="10" id="KW-1185">Reference proteome</keyword>
<keyword evidence="5" id="KW-0804">Transcription</keyword>
<keyword evidence="4" id="KW-0238">DNA-binding</keyword>
<dbReference type="GO" id="GO:0008270">
    <property type="term" value="F:zinc ion binding"/>
    <property type="evidence" value="ECO:0007669"/>
    <property type="project" value="InterPro"/>
</dbReference>
<dbReference type="PROSITE" id="PS50048">
    <property type="entry name" value="ZN2_CY6_FUNGAL_2"/>
    <property type="match status" value="1"/>
</dbReference>
<dbReference type="SMART" id="SM00066">
    <property type="entry name" value="GAL4"/>
    <property type="match status" value="1"/>
</dbReference>
<comment type="subcellular location">
    <subcellularLocation>
        <location evidence="1">Nucleus</location>
    </subcellularLocation>
</comment>
<feature type="region of interest" description="Disordered" evidence="7">
    <location>
        <begin position="67"/>
        <end position="168"/>
    </location>
</feature>
<evidence type="ECO:0000256" key="2">
    <source>
        <dbReference type="ARBA" id="ARBA00022833"/>
    </source>
</evidence>
<dbReference type="Pfam" id="PF00172">
    <property type="entry name" value="Zn_clus"/>
    <property type="match status" value="1"/>
</dbReference>
<evidence type="ECO:0000313" key="9">
    <source>
        <dbReference type="EMBL" id="KAF3761009.1"/>
    </source>
</evidence>
<protein>
    <recommendedName>
        <fullName evidence="8">Zn(2)-C6 fungal-type domain-containing protein</fullName>
    </recommendedName>
</protein>
<dbReference type="Pfam" id="PF11951">
    <property type="entry name" value="Fungal_trans_2"/>
    <property type="match status" value="1"/>
</dbReference>
<dbReference type="Proteomes" id="UP000803844">
    <property type="component" value="Unassembled WGS sequence"/>
</dbReference>
<evidence type="ECO:0000256" key="5">
    <source>
        <dbReference type="ARBA" id="ARBA00023163"/>
    </source>
</evidence>
<dbReference type="RefSeq" id="XP_040771988.1">
    <property type="nucleotide sequence ID" value="XM_040917934.1"/>
</dbReference>
<evidence type="ECO:0000256" key="4">
    <source>
        <dbReference type="ARBA" id="ARBA00023125"/>
    </source>
</evidence>
<proteinExistence type="predicted"/>
<feature type="compositionally biased region" description="Polar residues" evidence="7">
    <location>
        <begin position="133"/>
        <end position="158"/>
    </location>
</feature>
<dbReference type="Gene3D" id="4.10.240.10">
    <property type="entry name" value="Zn(2)-C6 fungal-type DNA-binding domain"/>
    <property type="match status" value="1"/>
</dbReference>
<name>A0A9P4XU18_CRYP1</name>
<dbReference type="PANTHER" id="PTHR37534">
    <property type="entry name" value="TRANSCRIPTIONAL ACTIVATOR PROTEIN UGA3"/>
    <property type="match status" value="1"/>
</dbReference>
<dbReference type="GO" id="GO:0003677">
    <property type="term" value="F:DNA binding"/>
    <property type="evidence" value="ECO:0007669"/>
    <property type="project" value="UniProtKB-KW"/>
</dbReference>
<evidence type="ECO:0000313" key="10">
    <source>
        <dbReference type="Proteomes" id="UP000803844"/>
    </source>
</evidence>
<organism evidence="9 10">
    <name type="scientific">Cryphonectria parasitica (strain ATCC 38755 / EP155)</name>
    <dbReference type="NCBI Taxonomy" id="660469"/>
    <lineage>
        <taxon>Eukaryota</taxon>
        <taxon>Fungi</taxon>
        <taxon>Dikarya</taxon>
        <taxon>Ascomycota</taxon>
        <taxon>Pezizomycotina</taxon>
        <taxon>Sordariomycetes</taxon>
        <taxon>Sordariomycetidae</taxon>
        <taxon>Diaporthales</taxon>
        <taxon>Cryphonectriaceae</taxon>
        <taxon>Cryphonectria-Endothia species complex</taxon>
        <taxon>Cryphonectria</taxon>
    </lineage>
</organism>
<dbReference type="OrthoDB" id="3251668at2759"/>
<dbReference type="SUPFAM" id="SSF57701">
    <property type="entry name" value="Zn2/Cys6 DNA-binding domain"/>
    <property type="match status" value="1"/>
</dbReference>
<dbReference type="CDD" id="cd00067">
    <property type="entry name" value="GAL4"/>
    <property type="match status" value="1"/>
</dbReference>
<accession>A0A9P4XU18</accession>
<dbReference type="PROSITE" id="PS00463">
    <property type="entry name" value="ZN2_CY6_FUNGAL_1"/>
    <property type="match status" value="1"/>
</dbReference>
<keyword evidence="3" id="KW-0805">Transcription regulation</keyword>
<feature type="compositionally biased region" description="Polar residues" evidence="7">
    <location>
        <begin position="96"/>
        <end position="109"/>
    </location>
</feature>
<evidence type="ECO:0000256" key="6">
    <source>
        <dbReference type="ARBA" id="ARBA00023242"/>
    </source>
</evidence>
<dbReference type="AlphaFoldDB" id="A0A9P4XU18"/>
<dbReference type="GO" id="GO:0000981">
    <property type="term" value="F:DNA-binding transcription factor activity, RNA polymerase II-specific"/>
    <property type="evidence" value="ECO:0007669"/>
    <property type="project" value="InterPro"/>
</dbReference>
<evidence type="ECO:0000256" key="7">
    <source>
        <dbReference type="SAM" id="MobiDB-lite"/>
    </source>
</evidence>
<evidence type="ECO:0000256" key="1">
    <source>
        <dbReference type="ARBA" id="ARBA00004123"/>
    </source>
</evidence>
<dbReference type="InterPro" id="IPR001138">
    <property type="entry name" value="Zn2Cys6_DnaBD"/>
</dbReference>
<sequence length="597" mass="66699">MPRQLRLETCWTCRLRRKKCDGTRPTCRNCADLNIECHVGAHKPAWMNDEATQREMARRISDRIKEGAVGRRVRQGRGGGEVGQGDESFRILPVITNKTSPLESASGSQNDDDDDAETRHESATSSSVVTTTISDQEATATSMATSPSLPSGWFSSGSERTEEDDREEVPHEHVMMGYLDYCFPFIFPFYRTPMLGTSRGWILYLLQSNTIASNCAASLGSFFHTSVANEILPNGHTRCKAHIWARVMKTADKCYKAIQLELLQLKNGGAVGVSERAAAMGSIVQLMVFDLFVGRSEGWEMHLRPALILLDGMLTEYLDSGSSSYYNGHDRDDTNASQLVWSHEQAAFRFFAALLLYMDVVAAVTLGRAPLLGKWYDQILREDEMNDLSPFLDMSLFVGCANWCLVAVAEIAALDAWKTEAKKNGSLFVPDMVERAAKITRQLDQARRDVDAKRVASANPQAHVSIDVWEHAARIYLAVVVSGWQPLNPEIRNSVQEILGLLNRLRDRDFQDGAAQLRALAWPVCVAGCLADSEAVADTFRDVIQEVMGEMAKFGSMHEALQIMEWVWRNRDTLEAIRCEWDIRTCLSCLKSPVLLV</sequence>
<dbReference type="GO" id="GO:0005634">
    <property type="term" value="C:nucleus"/>
    <property type="evidence" value="ECO:0007669"/>
    <property type="project" value="UniProtKB-SubCell"/>
</dbReference>
<keyword evidence="2" id="KW-0862">Zinc</keyword>
<keyword evidence="6" id="KW-0539">Nucleus</keyword>
<evidence type="ECO:0000256" key="3">
    <source>
        <dbReference type="ARBA" id="ARBA00023015"/>
    </source>
</evidence>
<dbReference type="GeneID" id="63835063"/>
<dbReference type="PANTHER" id="PTHR37534:SF20">
    <property type="entry name" value="PRO1A C6 ZINK-FINGER PROTEIN"/>
    <property type="match status" value="1"/>
</dbReference>
<comment type="caution">
    <text evidence="9">The sequence shown here is derived from an EMBL/GenBank/DDBJ whole genome shotgun (WGS) entry which is preliminary data.</text>
</comment>